<comment type="caution">
    <text evidence="2">The sequence shown here is derived from an EMBL/GenBank/DDBJ whole genome shotgun (WGS) entry which is preliminary data.</text>
</comment>
<keyword evidence="3" id="KW-1185">Reference proteome</keyword>
<dbReference type="Pfam" id="PF14397">
    <property type="entry name" value="ATPgrasp_ST"/>
    <property type="match status" value="1"/>
</dbReference>
<dbReference type="AlphaFoldDB" id="A0A4R6UL20"/>
<protein>
    <submittedName>
        <fullName evidence="2">Putative polysaccharide biosynthesis protein</fullName>
    </submittedName>
</protein>
<dbReference type="Gene3D" id="3.30.470.20">
    <property type="entry name" value="ATP-grasp fold, B domain"/>
    <property type="match status" value="1"/>
</dbReference>
<evidence type="ECO:0000259" key="1">
    <source>
        <dbReference type="Pfam" id="PF14397"/>
    </source>
</evidence>
<dbReference type="RefSeq" id="WP_157591256.1">
    <property type="nucleotide sequence ID" value="NZ_CP037953.1"/>
</dbReference>
<dbReference type="EMBL" id="SNYM01000009">
    <property type="protein sequence ID" value="TDQ47700.1"/>
    <property type="molecule type" value="Genomic_DNA"/>
</dbReference>
<evidence type="ECO:0000313" key="3">
    <source>
        <dbReference type="Proteomes" id="UP000295375"/>
    </source>
</evidence>
<proteinExistence type="predicted"/>
<dbReference type="Proteomes" id="UP000295375">
    <property type="component" value="Unassembled WGS sequence"/>
</dbReference>
<dbReference type="SUPFAM" id="SSF56059">
    <property type="entry name" value="Glutathione synthetase ATP-binding domain-like"/>
    <property type="match status" value="1"/>
</dbReference>
<gene>
    <name evidence="2" type="ORF">EV696_109104</name>
</gene>
<dbReference type="InterPro" id="IPR039523">
    <property type="entry name" value="RimK-rel_E_lig_ATP-grasp"/>
</dbReference>
<accession>A0A4R6UL20</accession>
<evidence type="ECO:0000313" key="2">
    <source>
        <dbReference type="EMBL" id="TDQ47700.1"/>
    </source>
</evidence>
<sequence>MSLLSEAKRRLKLAVDILSIMWRKSRQGHLPLWRQLRESCWLKWHRQQTFRFYLMARMWRREMPWDDKLAHFCYDDFHQLIDLLNPPTHRQLHRHKFAQKQHLLDAGIRTPALYGFFHPDHGIATDGSRLRDVESVAHLLHAHENEIVVFKPEIGSGGEGVVCYRIECLAEQVLLTHPLTGESEPLATRFTQLNHHGHGVVIEAFCHQHPKLAALNPDSVNTLRIWVTNEGNEPRVLGCFLRIGRRHVQVDNTAAGGLICTVDDHGVLQELSRGDLSREVLMQHPDTEVTVCGYPLPFFAEAKTLALRALAAFPDMGIAGLDIAIDEHGPLVLEINLDNPAQIGTACFDRPGRYLFPRLFATEKLA</sequence>
<feature type="domain" description="Alpha-L-glutamate ligase-related protein ATP-grasp" evidence="1">
    <location>
        <begin position="78"/>
        <end position="342"/>
    </location>
</feature>
<name>A0A4R6UL20_9GAMM</name>
<organism evidence="2 3">
    <name type="scientific">Permianibacter aggregans</name>
    <dbReference type="NCBI Taxonomy" id="1510150"/>
    <lineage>
        <taxon>Bacteria</taxon>
        <taxon>Pseudomonadati</taxon>
        <taxon>Pseudomonadota</taxon>
        <taxon>Gammaproteobacteria</taxon>
        <taxon>Pseudomonadales</taxon>
        <taxon>Pseudomonadaceae</taxon>
        <taxon>Permianibacter</taxon>
    </lineage>
</organism>
<reference evidence="2 3" key="1">
    <citation type="submission" date="2019-03" db="EMBL/GenBank/DDBJ databases">
        <title>Genomic Encyclopedia of Type Strains, Phase IV (KMG-IV): sequencing the most valuable type-strain genomes for metagenomic binning, comparative biology and taxonomic classification.</title>
        <authorList>
            <person name="Goeker M."/>
        </authorList>
    </citation>
    <scope>NUCLEOTIDE SEQUENCE [LARGE SCALE GENOMIC DNA]</scope>
    <source>
        <strain evidence="2 3">DSM 103792</strain>
    </source>
</reference>